<dbReference type="InterPro" id="IPR011604">
    <property type="entry name" value="PDDEXK-like_dom_sf"/>
</dbReference>
<dbReference type="EMBL" id="JAWJZY010000002">
    <property type="protein sequence ID" value="MEE8658561.1"/>
    <property type="molecule type" value="Genomic_DNA"/>
</dbReference>
<evidence type="ECO:0000259" key="1">
    <source>
        <dbReference type="Pfam" id="PF09588"/>
    </source>
</evidence>
<dbReference type="SUPFAM" id="SSF52980">
    <property type="entry name" value="Restriction endonuclease-like"/>
    <property type="match status" value="1"/>
</dbReference>
<reference evidence="2 3" key="1">
    <citation type="submission" date="2023-10" db="EMBL/GenBank/DDBJ databases">
        <title>Sorlinia euscelidii gen. nov., sp. nov., an acetic acid bacteria isolated from the gut of Euscelidius variegatus emitter.</title>
        <authorList>
            <person name="Michoud G."/>
            <person name="Marasco R."/>
            <person name="Seferji K."/>
            <person name="Gonella E."/>
            <person name="Garuglieri E."/>
            <person name="Alma A."/>
            <person name="Mapelli F."/>
            <person name="Borin S."/>
            <person name="Daffonchio D."/>
            <person name="Crotti E."/>
        </authorList>
    </citation>
    <scope>NUCLEOTIDE SEQUENCE [LARGE SCALE GENOMIC DNA]</scope>
    <source>
        <strain evidence="2 3">EV16P</strain>
    </source>
</reference>
<dbReference type="InterPro" id="IPR019080">
    <property type="entry name" value="YqaJ_viral_recombinase"/>
</dbReference>
<dbReference type="Proteomes" id="UP001312908">
    <property type="component" value="Unassembled WGS sequence"/>
</dbReference>
<accession>A0ABU7U2J6</accession>
<keyword evidence="3" id="KW-1185">Reference proteome</keyword>
<dbReference type="RefSeq" id="WP_394819477.1">
    <property type="nucleotide sequence ID" value="NZ_JAWJZY010000002.1"/>
</dbReference>
<proteinExistence type="predicted"/>
<dbReference type="Gene3D" id="3.90.320.10">
    <property type="match status" value="1"/>
</dbReference>
<evidence type="ECO:0000313" key="2">
    <source>
        <dbReference type="EMBL" id="MEE8658561.1"/>
    </source>
</evidence>
<dbReference type="Pfam" id="PF09588">
    <property type="entry name" value="YqaJ"/>
    <property type="match status" value="1"/>
</dbReference>
<gene>
    <name evidence="2" type="primary">yqaJ</name>
    <name evidence="2" type="ORF">DOFOFD_06005</name>
</gene>
<sequence length="320" mass="35228">MTEVVDAQAASEISLYKGDEWHEVRAKHIGGSEIASLFNVQPEYAVGAHGLWLIKAGRVPAPEVDNQRARWGLQLEEAIAQGCAEQEGWKIRKGGYFSDPHCRGLGATLDYVIEEGEEGRTTPGILEIKNVDYGVHKRSWADGEPPLHILLQLQHQLACTGFTWGAIGELIGGNDLRVYRFEARPKIIAQIRAKVAAFWQSIDDDIPPPVDDSSQTGAVLRALNTPIVDEIADFKLDNELPDICAGLLSSASRRKAIEKEEQGYKNRLIAKLGTAQKARCAGFFINTIVVPEKAPRAALPGEIISGRKEARRYDVKEISL</sequence>
<dbReference type="InterPro" id="IPR011335">
    <property type="entry name" value="Restrct_endonuc-II-like"/>
</dbReference>
<comment type="caution">
    <text evidence="2">The sequence shown here is derived from an EMBL/GenBank/DDBJ whole genome shotgun (WGS) entry which is preliminary data.</text>
</comment>
<protein>
    <submittedName>
        <fullName evidence="2">YqaJ domain-containing protein</fullName>
    </submittedName>
</protein>
<name>A0ABU7U2J6_9PROT</name>
<feature type="domain" description="YqaJ viral recombinase" evidence="1">
    <location>
        <begin position="20"/>
        <end position="162"/>
    </location>
</feature>
<evidence type="ECO:0000313" key="3">
    <source>
        <dbReference type="Proteomes" id="UP001312908"/>
    </source>
</evidence>
<organism evidence="2 3">
    <name type="scientific">Sorlinia euscelidii</name>
    <dbReference type="NCBI Taxonomy" id="3081148"/>
    <lineage>
        <taxon>Bacteria</taxon>
        <taxon>Pseudomonadati</taxon>
        <taxon>Pseudomonadota</taxon>
        <taxon>Alphaproteobacteria</taxon>
        <taxon>Acetobacterales</taxon>
        <taxon>Acetobacteraceae</taxon>
        <taxon>Sorlinia</taxon>
    </lineage>
</organism>